<feature type="compositionally biased region" description="Low complexity" evidence="1">
    <location>
        <begin position="84"/>
        <end position="98"/>
    </location>
</feature>
<name>A0AAD8NWL3_TARER</name>
<feature type="region of interest" description="Disordered" evidence="1">
    <location>
        <begin position="76"/>
        <end position="174"/>
    </location>
</feature>
<reference evidence="2" key="1">
    <citation type="journal article" date="2023" name="bioRxiv">
        <title>Improved chromosome-level genome assembly for marigold (Tagetes erecta).</title>
        <authorList>
            <person name="Jiang F."/>
            <person name="Yuan L."/>
            <person name="Wang S."/>
            <person name="Wang H."/>
            <person name="Xu D."/>
            <person name="Wang A."/>
            <person name="Fan W."/>
        </authorList>
    </citation>
    <scope>NUCLEOTIDE SEQUENCE</scope>
    <source>
        <strain evidence="2">WSJ</strain>
        <tissue evidence="2">Leaf</tissue>
    </source>
</reference>
<proteinExistence type="predicted"/>
<dbReference type="AlphaFoldDB" id="A0AAD8NWL3"/>
<evidence type="ECO:0000313" key="2">
    <source>
        <dbReference type="EMBL" id="KAK1424248.1"/>
    </source>
</evidence>
<protein>
    <submittedName>
        <fullName evidence="2">Uncharacterized protein</fullName>
    </submittedName>
</protein>
<dbReference type="Proteomes" id="UP001229421">
    <property type="component" value="Unassembled WGS sequence"/>
</dbReference>
<sequence length="174" mass="18501">MDATIFDDAVQAMVGISCAELLMQSSNVDLLTISEAVAKIIGQPTKFSTQVQKNNRTSALHGTIKRVTMPVTHSFTRTPAIPMPATSQSTATQSGSPSRSSAKRPLDFNQGGSKTSTSKTTVATSPITPAPTKQPPHNNEGKINKLNNNMTYANTSFNKHAGTVAAKAKKKRSE</sequence>
<evidence type="ECO:0000313" key="3">
    <source>
        <dbReference type="Proteomes" id="UP001229421"/>
    </source>
</evidence>
<gene>
    <name evidence="2" type="ORF">QVD17_19570</name>
</gene>
<keyword evidence="3" id="KW-1185">Reference proteome</keyword>
<feature type="compositionally biased region" description="Low complexity" evidence="1">
    <location>
        <begin position="113"/>
        <end position="125"/>
    </location>
</feature>
<accession>A0AAD8NWL3</accession>
<dbReference type="EMBL" id="JAUHHV010000005">
    <property type="protein sequence ID" value="KAK1424248.1"/>
    <property type="molecule type" value="Genomic_DNA"/>
</dbReference>
<comment type="caution">
    <text evidence="2">The sequence shown here is derived from an EMBL/GenBank/DDBJ whole genome shotgun (WGS) entry which is preliminary data.</text>
</comment>
<organism evidence="2 3">
    <name type="scientific">Tagetes erecta</name>
    <name type="common">African marigold</name>
    <dbReference type="NCBI Taxonomy" id="13708"/>
    <lineage>
        <taxon>Eukaryota</taxon>
        <taxon>Viridiplantae</taxon>
        <taxon>Streptophyta</taxon>
        <taxon>Embryophyta</taxon>
        <taxon>Tracheophyta</taxon>
        <taxon>Spermatophyta</taxon>
        <taxon>Magnoliopsida</taxon>
        <taxon>eudicotyledons</taxon>
        <taxon>Gunneridae</taxon>
        <taxon>Pentapetalae</taxon>
        <taxon>asterids</taxon>
        <taxon>campanulids</taxon>
        <taxon>Asterales</taxon>
        <taxon>Asteraceae</taxon>
        <taxon>Asteroideae</taxon>
        <taxon>Heliantheae alliance</taxon>
        <taxon>Tageteae</taxon>
        <taxon>Tagetes</taxon>
    </lineage>
</organism>
<evidence type="ECO:0000256" key="1">
    <source>
        <dbReference type="SAM" id="MobiDB-lite"/>
    </source>
</evidence>